<reference evidence="1" key="1">
    <citation type="submission" date="2023-06" db="EMBL/GenBank/DDBJ databases">
        <title>Genome-scale phylogeny and comparative genomics of the fungal order Sordariales.</title>
        <authorList>
            <consortium name="Lawrence Berkeley National Laboratory"/>
            <person name="Hensen N."/>
            <person name="Bonometti L."/>
            <person name="Westerberg I."/>
            <person name="Brannstrom I.O."/>
            <person name="Guillou S."/>
            <person name="Cros-Aarteil S."/>
            <person name="Calhoun S."/>
            <person name="Haridas S."/>
            <person name="Kuo A."/>
            <person name="Mondo S."/>
            <person name="Pangilinan J."/>
            <person name="Riley R."/>
            <person name="LaButti K."/>
            <person name="Andreopoulos B."/>
            <person name="Lipzen A."/>
            <person name="Chen C."/>
            <person name="Yanf M."/>
            <person name="Daum C."/>
            <person name="Ng V."/>
            <person name="Clum A."/>
            <person name="Steindorff A."/>
            <person name="Ohm R."/>
            <person name="Martin F."/>
            <person name="Silar P."/>
            <person name="Natvig D."/>
            <person name="Lalanne C."/>
            <person name="Gautier V."/>
            <person name="Ament-velasquez S.L."/>
            <person name="Kruys A."/>
            <person name="Hutchinson M.I."/>
            <person name="Powell A.J."/>
            <person name="Barry K."/>
            <person name="Miller A.N."/>
            <person name="Grigoriev I.V."/>
            <person name="Debuchy R."/>
            <person name="Gladieux P."/>
            <person name="Thoren M.H."/>
            <person name="Johannesson H."/>
        </authorList>
    </citation>
    <scope>NUCLEOTIDE SEQUENCE</scope>
    <source>
        <strain evidence="1">SMH3187-1</strain>
    </source>
</reference>
<evidence type="ECO:0000313" key="2">
    <source>
        <dbReference type="Proteomes" id="UP001172155"/>
    </source>
</evidence>
<protein>
    <submittedName>
        <fullName evidence="1">Uncharacterized protein</fullName>
    </submittedName>
</protein>
<proteinExistence type="predicted"/>
<name>A0AA40EVA9_9PEZI</name>
<dbReference type="AlphaFoldDB" id="A0AA40EVA9"/>
<sequence length="101" mass="10965">MAGGGGRRSARSEERLWVGEEGWIYFLLVVIVWGHVIKNGCSHALFLTLICWEAGAIFGKGQKDLGSPGLVPSLFDGGVPLRVNTAWLDRIAGIGGEERRE</sequence>
<organism evidence="1 2">
    <name type="scientific">Schizothecium vesticola</name>
    <dbReference type="NCBI Taxonomy" id="314040"/>
    <lineage>
        <taxon>Eukaryota</taxon>
        <taxon>Fungi</taxon>
        <taxon>Dikarya</taxon>
        <taxon>Ascomycota</taxon>
        <taxon>Pezizomycotina</taxon>
        <taxon>Sordariomycetes</taxon>
        <taxon>Sordariomycetidae</taxon>
        <taxon>Sordariales</taxon>
        <taxon>Schizotheciaceae</taxon>
        <taxon>Schizothecium</taxon>
    </lineage>
</organism>
<comment type="caution">
    <text evidence="1">The sequence shown here is derived from an EMBL/GenBank/DDBJ whole genome shotgun (WGS) entry which is preliminary data.</text>
</comment>
<dbReference type="EMBL" id="JAUKUD010000004">
    <property type="protein sequence ID" value="KAK0746193.1"/>
    <property type="molecule type" value="Genomic_DNA"/>
</dbReference>
<gene>
    <name evidence="1" type="ORF">B0T18DRAFT_390679</name>
</gene>
<keyword evidence="2" id="KW-1185">Reference proteome</keyword>
<accession>A0AA40EVA9</accession>
<evidence type="ECO:0000313" key="1">
    <source>
        <dbReference type="EMBL" id="KAK0746193.1"/>
    </source>
</evidence>
<dbReference type="Proteomes" id="UP001172155">
    <property type="component" value="Unassembled WGS sequence"/>
</dbReference>